<dbReference type="Proteomes" id="UP000184028">
    <property type="component" value="Unassembled WGS sequence"/>
</dbReference>
<dbReference type="AlphaFoldDB" id="A0A1M7H4H4"/>
<dbReference type="RefSeq" id="WP_068843723.1">
    <property type="nucleotide sequence ID" value="NZ_FRBT01000004.1"/>
</dbReference>
<proteinExistence type="predicted"/>
<gene>
    <name evidence="1" type="ORF">SAMN05444484_104451</name>
</gene>
<evidence type="ECO:0000313" key="2">
    <source>
        <dbReference type="Proteomes" id="UP000184028"/>
    </source>
</evidence>
<reference evidence="2" key="1">
    <citation type="submission" date="2016-11" db="EMBL/GenBank/DDBJ databases">
        <authorList>
            <person name="Varghese N."/>
            <person name="Submissions S."/>
        </authorList>
    </citation>
    <scope>NUCLEOTIDE SEQUENCE [LARGE SCALE GENOMIC DNA]</scope>
    <source>
        <strain evidence="2">DSM 24724</strain>
    </source>
</reference>
<name>A0A1M7H4H4_9FLAO</name>
<accession>A0A1M7H4H4</accession>
<organism evidence="1 2">
    <name type="scientific">Flavobacterium chilense</name>
    <dbReference type="NCBI Taxonomy" id="946677"/>
    <lineage>
        <taxon>Bacteria</taxon>
        <taxon>Pseudomonadati</taxon>
        <taxon>Bacteroidota</taxon>
        <taxon>Flavobacteriia</taxon>
        <taxon>Flavobacteriales</taxon>
        <taxon>Flavobacteriaceae</taxon>
        <taxon>Flavobacterium</taxon>
    </lineage>
</organism>
<dbReference type="STRING" id="946677.SAMN05444484_104451"/>
<dbReference type="EMBL" id="FRBT01000004">
    <property type="protein sequence ID" value="SHM23139.1"/>
    <property type="molecule type" value="Genomic_DNA"/>
</dbReference>
<dbReference type="Pfam" id="PF05742">
    <property type="entry name" value="TANGO2"/>
    <property type="match status" value="1"/>
</dbReference>
<dbReference type="InterPro" id="IPR008551">
    <property type="entry name" value="TANGO2"/>
</dbReference>
<dbReference type="OrthoDB" id="4380123at2"/>
<keyword evidence="2" id="KW-1185">Reference proteome</keyword>
<dbReference type="PANTHER" id="PTHR17985:SF8">
    <property type="entry name" value="TRANSPORT AND GOLGI ORGANIZATION PROTEIN 2 HOMOLOG"/>
    <property type="match status" value="1"/>
</dbReference>
<dbReference type="PANTHER" id="PTHR17985">
    <property type="entry name" value="SER/THR-RICH PROTEIN T10 IN DGCR REGION"/>
    <property type="match status" value="1"/>
</dbReference>
<protein>
    <submittedName>
        <fullName evidence="1">Transport and Golgi organisation 2</fullName>
    </submittedName>
</protein>
<sequence length="236" mass="27226">MCTVSYINNNGVVVITSNRDERVIRPGAILPKSYYHNNKNIMYPKDSKAGGTWFAVDEYGNVLVLLNGGIGKHDPVFPYRKSRGLIALDIISADSAIELWEQINLEDIEPFTLILYQKSKLYELIWDGFVKRTTSLNEAQSYIWSSVTLYSNEIRKERAYWFVNFLRNTDEVSASKIFDFHRYTKPYDSENGLIINRENTIKTLSITQTVIEQNKGTMRHYDLVHAKDFSASFISI</sequence>
<evidence type="ECO:0000313" key="1">
    <source>
        <dbReference type="EMBL" id="SHM23139.1"/>
    </source>
</evidence>